<dbReference type="PROSITE" id="PS00018">
    <property type="entry name" value="EF_HAND_1"/>
    <property type="match status" value="2"/>
</dbReference>
<dbReference type="InterPro" id="IPR002048">
    <property type="entry name" value="EF_hand_dom"/>
</dbReference>
<dbReference type="InterPro" id="IPR011992">
    <property type="entry name" value="EF-hand-dom_pair"/>
</dbReference>
<dbReference type="SMART" id="SM00054">
    <property type="entry name" value="EFh"/>
    <property type="match status" value="4"/>
</dbReference>
<dbReference type="STRING" id="338966.Ppro_2224"/>
<dbReference type="Gene3D" id="1.10.238.10">
    <property type="entry name" value="EF-hand"/>
    <property type="match status" value="2"/>
</dbReference>
<feature type="compositionally biased region" description="Low complexity" evidence="1">
    <location>
        <begin position="226"/>
        <end position="237"/>
    </location>
</feature>
<dbReference type="HOGENOM" id="CLU_1018819_0_0_7"/>
<evidence type="ECO:0000313" key="3">
    <source>
        <dbReference type="EMBL" id="ABK99831.1"/>
    </source>
</evidence>
<keyword evidence="4" id="KW-1185">Reference proteome</keyword>
<feature type="region of interest" description="Disordered" evidence="1">
    <location>
        <begin position="125"/>
        <end position="152"/>
    </location>
</feature>
<protein>
    <submittedName>
        <fullName evidence="3">Putative signal transduction protein with EFhand domain protein</fullName>
    </submittedName>
</protein>
<accession>A1AR61</accession>
<sequence length="273" mass="28309">MSTISGISTSSTVFDLFKKVDSDASNDVSRSELQTLSEMIAESNLDASEESFAQYDSDGNGTLSEDELNAVLDSTKPPLDMEGMAPPPPSAEQAATTYSEHTGEEDDTLASIISGLQSLLSQLQSMGVSTSASNNEGDGFFGTVDNDSSGGVSLDELKTLAQNLNSMTGQSISVDEDTFSSYDSDGDGSLGSDELKSFMDESGFAPAPPPGGMAMGPPAEDEDEQTTGTSSLSSISGSSTDLIAQLQTLLDQLSRSYTSQTKSGTESLISVTG</sequence>
<dbReference type="RefSeq" id="WP_011736092.1">
    <property type="nucleotide sequence ID" value="NC_008609.1"/>
</dbReference>
<dbReference type="EMBL" id="CP000482">
    <property type="protein sequence ID" value="ABK99831.1"/>
    <property type="molecule type" value="Genomic_DNA"/>
</dbReference>
<feature type="region of interest" description="Disordered" evidence="1">
    <location>
        <begin position="45"/>
        <end position="106"/>
    </location>
</feature>
<dbReference type="eggNOG" id="COG5126">
    <property type="taxonomic scope" value="Bacteria"/>
</dbReference>
<evidence type="ECO:0000259" key="2">
    <source>
        <dbReference type="PROSITE" id="PS50222"/>
    </source>
</evidence>
<name>A1AR61_PELPD</name>
<feature type="compositionally biased region" description="Polar residues" evidence="1">
    <location>
        <begin position="126"/>
        <end position="136"/>
    </location>
</feature>
<dbReference type="SUPFAM" id="SSF47473">
    <property type="entry name" value="EF-hand"/>
    <property type="match status" value="1"/>
</dbReference>
<dbReference type="KEGG" id="ppd:Ppro_2224"/>
<feature type="domain" description="EF-hand" evidence="2">
    <location>
        <begin position="170"/>
        <end position="205"/>
    </location>
</feature>
<dbReference type="AlphaFoldDB" id="A1AR61"/>
<dbReference type="InterPro" id="IPR018247">
    <property type="entry name" value="EF_Hand_1_Ca_BS"/>
</dbReference>
<dbReference type="Proteomes" id="UP000006732">
    <property type="component" value="Chromosome"/>
</dbReference>
<dbReference type="Pfam" id="PF13202">
    <property type="entry name" value="EF-hand_5"/>
    <property type="match status" value="4"/>
</dbReference>
<dbReference type="OrthoDB" id="9815473at2"/>
<evidence type="ECO:0000313" key="4">
    <source>
        <dbReference type="Proteomes" id="UP000006732"/>
    </source>
</evidence>
<feature type="region of interest" description="Disordered" evidence="1">
    <location>
        <begin position="168"/>
        <end position="237"/>
    </location>
</feature>
<organism evidence="3 4">
    <name type="scientific">Pelobacter propionicus (strain DSM 2379 / NBRC 103807 / OttBd1)</name>
    <dbReference type="NCBI Taxonomy" id="338966"/>
    <lineage>
        <taxon>Bacteria</taxon>
        <taxon>Pseudomonadati</taxon>
        <taxon>Thermodesulfobacteriota</taxon>
        <taxon>Desulfuromonadia</taxon>
        <taxon>Desulfuromonadales</taxon>
        <taxon>Desulfuromonadaceae</taxon>
        <taxon>Pelobacter</taxon>
    </lineage>
</organism>
<dbReference type="PROSITE" id="PS50222">
    <property type="entry name" value="EF_HAND_2"/>
    <property type="match status" value="2"/>
</dbReference>
<proteinExistence type="predicted"/>
<dbReference type="GO" id="GO:0005509">
    <property type="term" value="F:calcium ion binding"/>
    <property type="evidence" value="ECO:0007669"/>
    <property type="project" value="InterPro"/>
</dbReference>
<gene>
    <name evidence="3" type="ordered locus">Ppro_2224</name>
</gene>
<feature type="domain" description="EF-hand" evidence="2">
    <location>
        <begin position="43"/>
        <end position="78"/>
    </location>
</feature>
<reference evidence="3 4" key="1">
    <citation type="submission" date="2006-10" db="EMBL/GenBank/DDBJ databases">
        <title>Complete sequence of chromosome of Pelobacter propionicus DSM 2379.</title>
        <authorList>
            <consortium name="US DOE Joint Genome Institute"/>
            <person name="Copeland A."/>
            <person name="Lucas S."/>
            <person name="Lapidus A."/>
            <person name="Barry K."/>
            <person name="Detter J.C."/>
            <person name="Glavina del Rio T."/>
            <person name="Hammon N."/>
            <person name="Israni S."/>
            <person name="Dalin E."/>
            <person name="Tice H."/>
            <person name="Pitluck S."/>
            <person name="Saunders E."/>
            <person name="Brettin T."/>
            <person name="Bruce D."/>
            <person name="Han C."/>
            <person name="Tapia R."/>
            <person name="Schmutz J."/>
            <person name="Larimer F."/>
            <person name="Land M."/>
            <person name="Hauser L."/>
            <person name="Kyrpides N."/>
            <person name="Kim E."/>
            <person name="Lovley D."/>
            <person name="Richardson P."/>
        </authorList>
    </citation>
    <scope>NUCLEOTIDE SEQUENCE [LARGE SCALE GENOMIC DNA]</scope>
    <source>
        <strain evidence="4">DSM 2379 / NBRC 103807 / OttBd1</strain>
    </source>
</reference>
<evidence type="ECO:0000256" key="1">
    <source>
        <dbReference type="SAM" id="MobiDB-lite"/>
    </source>
</evidence>